<organism evidence="8 9">
    <name type="scientific">Promethearchaeum syntrophicum</name>
    <dbReference type="NCBI Taxonomy" id="2594042"/>
    <lineage>
        <taxon>Archaea</taxon>
        <taxon>Promethearchaeati</taxon>
        <taxon>Promethearchaeota</taxon>
        <taxon>Promethearchaeia</taxon>
        <taxon>Promethearchaeales</taxon>
        <taxon>Promethearchaeaceae</taxon>
        <taxon>Promethearchaeum</taxon>
    </lineage>
</organism>
<dbReference type="PROSITE" id="PS51462">
    <property type="entry name" value="NUDIX"/>
    <property type="match status" value="1"/>
</dbReference>
<dbReference type="PANTHER" id="PTHR12992:SF11">
    <property type="entry name" value="MITOCHONDRIAL COENZYME A DIPHOSPHATASE NUDT8"/>
    <property type="match status" value="1"/>
</dbReference>
<name>A0A5B9D700_9ARCH</name>
<dbReference type="KEGG" id="psyt:DSAG12_00730"/>
<dbReference type="RefSeq" id="WP_162306542.1">
    <property type="nucleotide sequence ID" value="NZ_CP042905.2"/>
</dbReference>
<dbReference type="CDD" id="cd03426">
    <property type="entry name" value="NUDIX_CoAse_Nudt7"/>
    <property type="match status" value="1"/>
</dbReference>
<evidence type="ECO:0000256" key="5">
    <source>
        <dbReference type="ARBA" id="ARBA00022842"/>
    </source>
</evidence>
<dbReference type="EMBL" id="CP042905">
    <property type="protein sequence ID" value="QEE14909.1"/>
    <property type="molecule type" value="Genomic_DNA"/>
</dbReference>
<comment type="cofactor">
    <cofactor evidence="1">
        <name>Mn(2+)</name>
        <dbReference type="ChEBI" id="CHEBI:29035"/>
    </cofactor>
</comment>
<dbReference type="GO" id="GO:0046872">
    <property type="term" value="F:metal ion binding"/>
    <property type="evidence" value="ECO:0007669"/>
    <property type="project" value="UniProtKB-KW"/>
</dbReference>
<dbReference type="InterPro" id="IPR015797">
    <property type="entry name" value="NUDIX_hydrolase-like_dom_sf"/>
</dbReference>
<dbReference type="PANTHER" id="PTHR12992">
    <property type="entry name" value="NUDIX HYDROLASE"/>
    <property type="match status" value="1"/>
</dbReference>
<dbReference type="EC" id="3.6.1.55" evidence="8"/>
<accession>A0A5B9D700</accession>
<evidence type="ECO:0000313" key="8">
    <source>
        <dbReference type="EMBL" id="QEE14909.1"/>
    </source>
</evidence>
<comment type="cofactor">
    <cofactor evidence="2">
        <name>Mg(2+)</name>
        <dbReference type="ChEBI" id="CHEBI:18420"/>
    </cofactor>
</comment>
<proteinExistence type="predicted"/>
<dbReference type="Pfam" id="PF00293">
    <property type="entry name" value="NUDIX"/>
    <property type="match status" value="1"/>
</dbReference>
<feature type="domain" description="Nudix hydrolase" evidence="7">
    <location>
        <begin position="28"/>
        <end position="172"/>
    </location>
</feature>
<keyword evidence="9" id="KW-1185">Reference proteome</keyword>
<sequence>MESINFDHRLIFEKLNKFQPKELNIPELKKSAILIPIYPKVKSFHILMTARSRKLNHHRGEMSFPGGKFDSSSDITLKDTALRETYEEIGIHKNNIDVLGSLDDFPTFTGYTIRPYIGVIKNLDKINIKINQNEVSDLVKIPIEFLVRENLFTEIPFSNKSGKILYVLSFNFIDPITKKKFTIWGASAHILTRFLKRAYNLKVTSDKYHRPSLNIIKEFQNQM</sequence>
<gene>
    <name evidence="8" type="ORF">DSAG12_00730</name>
</gene>
<protein>
    <submittedName>
        <fullName evidence="8">CoA pyrophosphatase</fullName>
        <ecNumber evidence="8">3.6.1.55</ecNumber>
    </submittedName>
</protein>
<evidence type="ECO:0000256" key="2">
    <source>
        <dbReference type="ARBA" id="ARBA00001946"/>
    </source>
</evidence>
<evidence type="ECO:0000256" key="3">
    <source>
        <dbReference type="ARBA" id="ARBA00022723"/>
    </source>
</evidence>
<dbReference type="GeneID" id="41328732"/>
<keyword evidence="5" id="KW-0460">Magnesium</keyword>
<keyword evidence="6" id="KW-0464">Manganese</keyword>
<evidence type="ECO:0000259" key="7">
    <source>
        <dbReference type="PROSITE" id="PS51462"/>
    </source>
</evidence>
<evidence type="ECO:0000256" key="6">
    <source>
        <dbReference type="ARBA" id="ARBA00023211"/>
    </source>
</evidence>
<reference evidence="8 9" key="1">
    <citation type="journal article" date="2020" name="Nature">
        <title>Isolation of an archaeon at the prokaryote-eukaryote interface.</title>
        <authorList>
            <person name="Imachi H."/>
            <person name="Nobu M.K."/>
            <person name="Nakahara N."/>
            <person name="Morono Y."/>
            <person name="Ogawara M."/>
            <person name="Takaki Y."/>
            <person name="Takano Y."/>
            <person name="Uematsu K."/>
            <person name="Ikuta T."/>
            <person name="Ito M."/>
            <person name="Matsui Y."/>
            <person name="Miyazaki M."/>
            <person name="Murata K."/>
            <person name="Saito Y."/>
            <person name="Sakai S."/>
            <person name="Song C."/>
            <person name="Tasumi E."/>
            <person name="Yamanaka Y."/>
            <person name="Yamaguchi T."/>
            <person name="Kamagata Y."/>
            <person name="Tamaki H."/>
            <person name="Takai K."/>
        </authorList>
    </citation>
    <scope>NUCLEOTIDE SEQUENCE [LARGE SCALE GENOMIC DNA]</scope>
    <source>
        <strain evidence="8 9">MK-D1</strain>
    </source>
</reference>
<evidence type="ECO:0000256" key="1">
    <source>
        <dbReference type="ARBA" id="ARBA00001936"/>
    </source>
</evidence>
<dbReference type="InterPro" id="IPR045121">
    <property type="entry name" value="CoAse"/>
</dbReference>
<keyword evidence="4 8" id="KW-0378">Hydrolase</keyword>
<dbReference type="SUPFAM" id="SSF55811">
    <property type="entry name" value="Nudix"/>
    <property type="match status" value="1"/>
</dbReference>
<evidence type="ECO:0000313" key="9">
    <source>
        <dbReference type="Proteomes" id="UP000321408"/>
    </source>
</evidence>
<dbReference type="OrthoDB" id="51434at2157"/>
<dbReference type="Gene3D" id="3.90.79.10">
    <property type="entry name" value="Nucleoside Triphosphate Pyrophosphohydrolase"/>
    <property type="match status" value="1"/>
</dbReference>
<reference evidence="8 9" key="2">
    <citation type="journal article" date="2024" name="Int. J. Syst. Evol. Microbiol.">
        <title>Promethearchaeum syntrophicum gen. nov., sp. nov., an anaerobic, obligately syntrophic archaeon, the first isolate of the lineage 'Asgard' archaea, and proposal of the new archaeal phylum Promethearchaeota phyl. nov. and kingdom Promethearchaeati regn. nov.</title>
        <authorList>
            <person name="Imachi H."/>
            <person name="Nobu M.K."/>
            <person name="Kato S."/>
            <person name="Takaki Y."/>
            <person name="Miyazaki M."/>
            <person name="Miyata M."/>
            <person name="Ogawara M."/>
            <person name="Saito Y."/>
            <person name="Sakai S."/>
            <person name="Tahara Y.O."/>
            <person name="Takano Y."/>
            <person name="Tasumi E."/>
            <person name="Uematsu K."/>
            <person name="Yoshimura T."/>
            <person name="Itoh T."/>
            <person name="Ohkuma M."/>
            <person name="Takai K."/>
        </authorList>
    </citation>
    <scope>NUCLEOTIDE SEQUENCE [LARGE SCALE GENOMIC DNA]</scope>
    <source>
        <strain evidence="8 9">MK-D1</strain>
    </source>
</reference>
<evidence type="ECO:0000256" key="4">
    <source>
        <dbReference type="ARBA" id="ARBA00022801"/>
    </source>
</evidence>
<keyword evidence="3" id="KW-0479">Metal-binding</keyword>
<dbReference type="AlphaFoldDB" id="A0A5B9D700"/>
<dbReference type="InterPro" id="IPR000086">
    <property type="entry name" value="NUDIX_hydrolase_dom"/>
</dbReference>
<dbReference type="GO" id="GO:0010945">
    <property type="term" value="F:coenzyme A diphosphatase activity"/>
    <property type="evidence" value="ECO:0007669"/>
    <property type="project" value="InterPro"/>
</dbReference>
<dbReference type="Proteomes" id="UP000321408">
    <property type="component" value="Chromosome"/>
</dbReference>